<evidence type="ECO:0000256" key="5">
    <source>
        <dbReference type="ARBA" id="ARBA00023163"/>
    </source>
</evidence>
<comment type="similarity">
    <text evidence="1">Belongs to the sigma-70 factor family. ECF subfamily.</text>
</comment>
<protein>
    <submittedName>
        <fullName evidence="8">RNA polymerase sigma-70 factor</fullName>
    </submittedName>
</protein>
<dbReference type="GO" id="GO:0016987">
    <property type="term" value="F:sigma factor activity"/>
    <property type="evidence" value="ECO:0007669"/>
    <property type="project" value="UniProtKB-KW"/>
</dbReference>
<dbReference type="SUPFAM" id="SSF88659">
    <property type="entry name" value="Sigma3 and sigma4 domains of RNA polymerase sigma factors"/>
    <property type="match status" value="1"/>
</dbReference>
<dbReference type="NCBIfam" id="NF007214">
    <property type="entry name" value="PRK09636.1"/>
    <property type="match status" value="1"/>
</dbReference>
<name>A0A9D2J2U3_9MICO</name>
<reference evidence="8" key="1">
    <citation type="journal article" date="2021" name="PeerJ">
        <title>Extensive microbial diversity within the chicken gut microbiome revealed by metagenomics and culture.</title>
        <authorList>
            <person name="Gilroy R."/>
            <person name="Ravi A."/>
            <person name="Getino M."/>
            <person name="Pursley I."/>
            <person name="Horton D.L."/>
            <person name="Alikhan N.F."/>
            <person name="Baker D."/>
            <person name="Gharbi K."/>
            <person name="Hall N."/>
            <person name="Watson M."/>
            <person name="Adriaenssens E.M."/>
            <person name="Foster-Nyarko E."/>
            <person name="Jarju S."/>
            <person name="Secka A."/>
            <person name="Antonio M."/>
            <person name="Oren A."/>
            <person name="Chaudhuri R.R."/>
            <person name="La Ragione R."/>
            <person name="Hildebrand F."/>
            <person name="Pallen M.J."/>
        </authorList>
    </citation>
    <scope>NUCLEOTIDE SEQUENCE</scope>
    <source>
        <strain evidence="8">ChiGjej4B4-7305</strain>
    </source>
</reference>
<evidence type="ECO:0000256" key="2">
    <source>
        <dbReference type="ARBA" id="ARBA00011344"/>
    </source>
</evidence>
<keyword evidence="4" id="KW-0731">Sigma factor</keyword>
<dbReference type="Pfam" id="PF08281">
    <property type="entry name" value="Sigma70_r4_2"/>
    <property type="match status" value="1"/>
</dbReference>
<evidence type="ECO:0000259" key="6">
    <source>
        <dbReference type="Pfam" id="PF04542"/>
    </source>
</evidence>
<comment type="caution">
    <text evidence="8">The sequence shown here is derived from an EMBL/GenBank/DDBJ whole genome shotgun (WGS) entry which is preliminary data.</text>
</comment>
<dbReference type="SUPFAM" id="SSF54427">
    <property type="entry name" value="NTF2-like"/>
    <property type="match status" value="1"/>
</dbReference>
<dbReference type="Gene3D" id="3.10.450.50">
    <property type="match status" value="1"/>
</dbReference>
<dbReference type="PANTHER" id="PTHR30173">
    <property type="entry name" value="SIGMA 19 FACTOR"/>
    <property type="match status" value="1"/>
</dbReference>
<organism evidence="8 9">
    <name type="scientific">Candidatus Ruania gallistercoris</name>
    <dbReference type="NCBI Taxonomy" id="2838746"/>
    <lineage>
        <taxon>Bacteria</taxon>
        <taxon>Bacillati</taxon>
        <taxon>Actinomycetota</taxon>
        <taxon>Actinomycetes</taxon>
        <taxon>Micrococcales</taxon>
        <taxon>Ruaniaceae</taxon>
        <taxon>Ruania</taxon>
    </lineage>
</organism>
<proteinExistence type="inferred from homology"/>
<dbReference type="SUPFAM" id="SSF88946">
    <property type="entry name" value="Sigma2 domain of RNA polymerase sigma factors"/>
    <property type="match status" value="1"/>
</dbReference>
<gene>
    <name evidence="8" type="ORF">H9815_02295</name>
</gene>
<comment type="subunit">
    <text evidence="2">Interacts transiently with the RNA polymerase catalytic core formed by RpoA, RpoB, RpoC and RpoZ (2 alpha, 1 beta, 1 beta' and 1 omega subunit) to form the RNA polymerase holoenzyme that can initiate transcription.</text>
</comment>
<dbReference type="Pfam" id="PF04542">
    <property type="entry name" value="Sigma70_r2"/>
    <property type="match status" value="1"/>
</dbReference>
<keyword evidence="5" id="KW-0804">Transcription</keyword>
<sequence length="322" mass="35625">MPGDRAGTEEPATPIEEFTEFRPLLFAIAYRVLGSVTEAEDVLQEAWLRYDAADVRPESPKAYLSTIVTRLALNVLQSARVRREAYVGEWFPEPLLEDPYQDPERTAELADSVSMAALLLLERLSPLERAAFVLRDVFGFDYGDIAAAVGRSEAACRQLLVRARRHVRQGRPRFHADREQRERLAARFFEAIRAGDVEGLRDLLAADVQLVNDSGGKAPALPRAIVGVEKNARLLSVIMPDLERAGLTLEPQEVNGEPGALARDASGNILQVMTLDIADGQIQTIRMVNNPDKLAHLGPLGDQWAVAEEYRRGRAAGRREPG</sequence>
<dbReference type="NCBIfam" id="TIGR02957">
    <property type="entry name" value="SigX4"/>
    <property type="match status" value="1"/>
</dbReference>
<dbReference type="PANTHER" id="PTHR30173:SF36">
    <property type="entry name" value="ECF RNA POLYMERASE SIGMA FACTOR SIGJ"/>
    <property type="match status" value="1"/>
</dbReference>
<dbReference type="AlphaFoldDB" id="A0A9D2J2U3"/>
<evidence type="ECO:0000313" key="8">
    <source>
        <dbReference type="EMBL" id="HIZ34581.1"/>
    </source>
</evidence>
<dbReference type="EMBL" id="DXBY01000047">
    <property type="protein sequence ID" value="HIZ34581.1"/>
    <property type="molecule type" value="Genomic_DNA"/>
</dbReference>
<dbReference type="InterPro" id="IPR007627">
    <property type="entry name" value="RNA_pol_sigma70_r2"/>
</dbReference>
<accession>A0A9D2J2U3</accession>
<dbReference type="Gene3D" id="1.10.1740.10">
    <property type="match status" value="1"/>
</dbReference>
<evidence type="ECO:0000256" key="3">
    <source>
        <dbReference type="ARBA" id="ARBA00023015"/>
    </source>
</evidence>
<evidence type="ECO:0000313" key="9">
    <source>
        <dbReference type="Proteomes" id="UP000824037"/>
    </source>
</evidence>
<feature type="domain" description="RNA polymerase sigma factor 70 region 4 type 2" evidence="7">
    <location>
        <begin position="116"/>
        <end position="166"/>
    </location>
</feature>
<dbReference type="GO" id="GO:0006352">
    <property type="term" value="P:DNA-templated transcription initiation"/>
    <property type="evidence" value="ECO:0007669"/>
    <property type="project" value="InterPro"/>
</dbReference>
<dbReference type="NCBIfam" id="TIGR02937">
    <property type="entry name" value="sigma70-ECF"/>
    <property type="match status" value="1"/>
</dbReference>
<dbReference type="InterPro" id="IPR032710">
    <property type="entry name" value="NTF2-like_dom_sf"/>
</dbReference>
<feature type="domain" description="RNA polymerase sigma-70 region 2" evidence="6">
    <location>
        <begin position="18"/>
        <end position="80"/>
    </location>
</feature>
<dbReference type="InterPro" id="IPR052704">
    <property type="entry name" value="ECF_Sigma-70_Domain"/>
</dbReference>
<evidence type="ECO:0000256" key="1">
    <source>
        <dbReference type="ARBA" id="ARBA00010641"/>
    </source>
</evidence>
<dbReference type="Proteomes" id="UP000824037">
    <property type="component" value="Unassembled WGS sequence"/>
</dbReference>
<dbReference type="InterPro" id="IPR013249">
    <property type="entry name" value="RNA_pol_sigma70_r4_t2"/>
</dbReference>
<keyword evidence="3" id="KW-0805">Transcription regulation</keyword>
<dbReference type="InterPro" id="IPR014284">
    <property type="entry name" value="RNA_pol_sigma-70_dom"/>
</dbReference>
<dbReference type="Gene3D" id="1.10.10.10">
    <property type="entry name" value="Winged helix-like DNA-binding domain superfamily/Winged helix DNA-binding domain"/>
    <property type="match status" value="1"/>
</dbReference>
<dbReference type="InterPro" id="IPR014303">
    <property type="entry name" value="RNA_pol_sigma-70_ECF"/>
</dbReference>
<dbReference type="InterPro" id="IPR036388">
    <property type="entry name" value="WH-like_DNA-bd_sf"/>
</dbReference>
<dbReference type="InterPro" id="IPR013325">
    <property type="entry name" value="RNA_pol_sigma_r2"/>
</dbReference>
<dbReference type="GO" id="GO:0003677">
    <property type="term" value="F:DNA binding"/>
    <property type="evidence" value="ECO:0007669"/>
    <property type="project" value="InterPro"/>
</dbReference>
<evidence type="ECO:0000259" key="7">
    <source>
        <dbReference type="Pfam" id="PF08281"/>
    </source>
</evidence>
<reference evidence="8" key="2">
    <citation type="submission" date="2021-04" db="EMBL/GenBank/DDBJ databases">
        <authorList>
            <person name="Gilroy R."/>
        </authorList>
    </citation>
    <scope>NUCLEOTIDE SEQUENCE</scope>
    <source>
        <strain evidence="8">ChiGjej4B4-7305</strain>
    </source>
</reference>
<dbReference type="InterPro" id="IPR013324">
    <property type="entry name" value="RNA_pol_sigma_r3/r4-like"/>
</dbReference>
<evidence type="ECO:0000256" key="4">
    <source>
        <dbReference type="ARBA" id="ARBA00023082"/>
    </source>
</evidence>